<protein>
    <submittedName>
        <fullName evidence="1">Uncharacterized protein</fullName>
    </submittedName>
</protein>
<proteinExistence type="predicted"/>
<dbReference type="EMBL" id="JAGPXC010000009">
    <property type="protein sequence ID" value="KAH6646764.1"/>
    <property type="molecule type" value="Genomic_DNA"/>
</dbReference>
<dbReference type="AlphaFoldDB" id="A0A9P8RIP4"/>
<sequence length="134" mass="14676">MNPAEPDVLMAGIFVCPKGITQNACSADKPSPKITTQISFYTLQTSFVSWRLYYTIISIDKGTDATPVLGIQLPDYRDALRWLLKLHGCRAPATVVNCSELLEFPEAARGPVDLGYSGPELSESTRFPVLAVQL</sequence>
<evidence type="ECO:0000313" key="2">
    <source>
        <dbReference type="Proteomes" id="UP000758603"/>
    </source>
</evidence>
<evidence type="ECO:0000313" key="1">
    <source>
        <dbReference type="EMBL" id="KAH6646764.1"/>
    </source>
</evidence>
<comment type="caution">
    <text evidence="1">The sequence shown here is derived from an EMBL/GenBank/DDBJ whole genome shotgun (WGS) entry which is preliminary data.</text>
</comment>
<dbReference type="Proteomes" id="UP000758603">
    <property type="component" value="Unassembled WGS sequence"/>
</dbReference>
<gene>
    <name evidence="1" type="ORF">BKA67DRAFT_540252</name>
</gene>
<name>A0A9P8RIP4_9PEZI</name>
<accession>A0A9P8RIP4</accession>
<organism evidence="1 2">
    <name type="scientific">Truncatella angustata</name>
    <dbReference type="NCBI Taxonomy" id="152316"/>
    <lineage>
        <taxon>Eukaryota</taxon>
        <taxon>Fungi</taxon>
        <taxon>Dikarya</taxon>
        <taxon>Ascomycota</taxon>
        <taxon>Pezizomycotina</taxon>
        <taxon>Sordariomycetes</taxon>
        <taxon>Xylariomycetidae</taxon>
        <taxon>Amphisphaeriales</taxon>
        <taxon>Sporocadaceae</taxon>
        <taxon>Truncatella</taxon>
    </lineage>
</organism>
<dbReference type="GeneID" id="70129642"/>
<dbReference type="RefSeq" id="XP_045953278.1">
    <property type="nucleotide sequence ID" value="XM_046100750.1"/>
</dbReference>
<keyword evidence="2" id="KW-1185">Reference proteome</keyword>
<reference evidence="1" key="1">
    <citation type="journal article" date="2021" name="Nat. Commun.">
        <title>Genetic determinants of endophytism in the Arabidopsis root mycobiome.</title>
        <authorList>
            <person name="Mesny F."/>
            <person name="Miyauchi S."/>
            <person name="Thiergart T."/>
            <person name="Pickel B."/>
            <person name="Atanasova L."/>
            <person name="Karlsson M."/>
            <person name="Huettel B."/>
            <person name="Barry K.W."/>
            <person name="Haridas S."/>
            <person name="Chen C."/>
            <person name="Bauer D."/>
            <person name="Andreopoulos W."/>
            <person name="Pangilinan J."/>
            <person name="LaButti K."/>
            <person name="Riley R."/>
            <person name="Lipzen A."/>
            <person name="Clum A."/>
            <person name="Drula E."/>
            <person name="Henrissat B."/>
            <person name="Kohler A."/>
            <person name="Grigoriev I.V."/>
            <person name="Martin F.M."/>
            <person name="Hacquard S."/>
        </authorList>
    </citation>
    <scope>NUCLEOTIDE SEQUENCE</scope>
    <source>
        <strain evidence="1">MPI-SDFR-AT-0073</strain>
    </source>
</reference>